<keyword evidence="7" id="KW-0446">Lipid-binding</keyword>
<reference evidence="12" key="1">
    <citation type="submission" date="2005-10" db="EMBL/GenBank/DDBJ databases">
        <authorList>
            <person name="Loftus B.J."/>
            <person name="Nene V.M."/>
            <person name="Hannick L.I."/>
            <person name="Bidwell S."/>
            <person name="Haas B."/>
            <person name="Amedeo P."/>
            <person name="Orvis J."/>
            <person name="Wortman J.R."/>
            <person name="White O.R."/>
            <person name="Salzberg S."/>
            <person name="Shumway M."/>
            <person name="Koo H."/>
            <person name="Zhao Y."/>
            <person name="Holmes M."/>
            <person name="Miller J."/>
            <person name="Schatz M."/>
            <person name="Pop M."/>
            <person name="Pai G."/>
            <person name="Utterback T."/>
            <person name="Rogers Y.-H."/>
            <person name="Kravitz S."/>
            <person name="Fraser C.M."/>
        </authorList>
    </citation>
    <scope>NUCLEOTIDE SEQUENCE</scope>
    <source>
        <strain evidence="12">Liverpool</strain>
    </source>
</reference>
<dbReference type="GO" id="GO:0031409">
    <property type="term" value="F:pigment binding"/>
    <property type="evidence" value="ECO:0007669"/>
    <property type="project" value="InterPro"/>
</dbReference>
<evidence type="ECO:0000256" key="8">
    <source>
        <dbReference type="ARBA" id="ARBA00023157"/>
    </source>
</evidence>
<gene>
    <name evidence="12" type="ORF">AaeL_AAEL009567</name>
</gene>
<keyword evidence="4" id="KW-0813">Transport</keyword>
<reference evidence="12" key="2">
    <citation type="journal article" date="2007" name="Science">
        <title>Genome sequence of Aedes aegypti, a major arbovirus vector.</title>
        <authorList>
            <person name="Nene V."/>
            <person name="Wortman J.R."/>
            <person name="Lawson D."/>
            <person name="Haas B."/>
            <person name="Kodira C."/>
            <person name="Tu Z.J."/>
            <person name="Loftus B."/>
            <person name="Xi Z."/>
            <person name="Megy K."/>
            <person name="Grabherr M."/>
            <person name="Ren Q."/>
            <person name="Zdobnov E.M."/>
            <person name="Lobo N.F."/>
            <person name="Campbell K.S."/>
            <person name="Brown S.E."/>
            <person name="Bonaldo M.F."/>
            <person name="Zhu J."/>
            <person name="Sinkins S.P."/>
            <person name="Hogenkamp D.G."/>
            <person name="Amedeo P."/>
            <person name="Arensburger P."/>
            <person name="Atkinson P.W."/>
            <person name="Bidwell S."/>
            <person name="Biedler J."/>
            <person name="Birney E."/>
            <person name="Bruggner R.V."/>
            <person name="Costas J."/>
            <person name="Coy M.R."/>
            <person name="Crabtree J."/>
            <person name="Crawford M."/>
            <person name="Debruyn B."/>
            <person name="Decaprio D."/>
            <person name="Eiglmeier K."/>
            <person name="Eisenstadt E."/>
            <person name="El-Dorry H."/>
            <person name="Gelbart W.M."/>
            <person name="Gomes S.L."/>
            <person name="Hammond M."/>
            <person name="Hannick L.I."/>
            <person name="Hogan J.R."/>
            <person name="Holmes M.H."/>
            <person name="Jaffe D."/>
            <person name="Johnston J.S."/>
            <person name="Kennedy R.C."/>
            <person name="Koo H."/>
            <person name="Kravitz S."/>
            <person name="Kriventseva E.V."/>
            <person name="Kulp D."/>
            <person name="Labutti K."/>
            <person name="Lee E."/>
            <person name="Li S."/>
            <person name="Lovin D.D."/>
            <person name="Mao C."/>
            <person name="Mauceli E."/>
            <person name="Menck C.F."/>
            <person name="Miller J.R."/>
            <person name="Montgomery P."/>
            <person name="Mori A."/>
            <person name="Nascimento A.L."/>
            <person name="Naveira H.F."/>
            <person name="Nusbaum C."/>
            <person name="O'leary S."/>
            <person name="Orvis J."/>
            <person name="Pertea M."/>
            <person name="Quesneville H."/>
            <person name="Reidenbach K.R."/>
            <person name="Rogers Y.H."/>
            <person name="Roth C.W."/>
            <person name="Schneider J.R."/>
            <person name="Schatz M."/>
            <person name="Shumway M."/>
            <person name="Stanke M."/>
            <person name="Stinson E.O."/>
            <person name="Tubio J.M."/>
            <person name="Vanzee J.P."/>
            <person name="Verjovski-Almeida S."/>
            <person name="Werner D."/>
            <person name="White O."/>
            <person name="Wyder S."/>
            <person name="Zeng Q."/>
            <person name="Zhao Q."/>
            <person name="Zhao Y."/>
            <person name="Hill C.A."/>
            <person name="Raikhel A.S."/>
            <person name="Soares M.B."/>
            <person name="Knudson D.L."/>
            <person name="Lee N.H."/>
            <person name="Galagan J."/>
            <person name="Salzberg S.L."/>
            <person name="Paulsen I.T."/>
            <person name="Dimopoulos G."/>
            <person name="Collins F.H."/>
            <person name="Birren B."/>
            <person name="Fraser-Liggett C.M."/>
            <person name="Severson D.W."/>
        </authorList>
    </citation>
    <scope>NUCLEOTIDE SEQUENCE [LARGE SCALE GENOMIC DNA]</scope>
    <source>
        <strain evidence="12">Liverpool</strain>
    </source>
</reference>
<comment type="subcellular location">
    <subcellularLocation>
        <location evidence="1">Secreted</location>
    </subcellularLocation>
</comment>
<evidence type="ECO:0000256" key="9">
    <source>
        <dbReference type="ARBA" id="ARBA00023180"/>
    </source>
</evidence>
<dbReference type="GO" id="GO:0000302">
    <property type="term" value="P:response to reactive oxygen species"/>
    <property type="evidence" value="ECO:0007669"/>
    <property type="project" value="TreeGrafter"/>
</dbReference>
<dbReference type="GO" id="GO:0006629">
    <property type="term" value="P:lipid metabolic process"/>
    <property type="evidence" value="ECO:0007669"/>
    <property type="project" value="TreeGrafter"/>
</dbReference>
<evidence type="ECO:0000256" key="7">
    <source>
        <dbReference type="ARBA" id="ARBA00023121"/>
    </source>
</evidence>
<evidence type="ECO:0000256" key="2">
    <source>
        <dbReference type="ARBA" id="ARBA00006889"/>
    </source>
</evidence>
<dbReference type="PhylomeDB" id="Q16VH0"/>
<dbReference type="eggNOG" id="KOG4824">
    <property type="taxonomic scope" value="Eukaryota"/>
</dbReference>
<dbReference type="OMA" id="HKYLGRW"/>
<evidence type="ECO:0000259" key="11">
    <source>
        <dbReference type="Pfam" id="PF08212"/>
    </source>
</evidence>
<evidence type="ECO:0000256" key="10">
    <source>
        <dbReference type="PIRNR" id="PIRNR036893"/>
    </source>
</evidence>
<evidence type="ECO:0000256" key="1">
    <source>
        <dbReference type="ARBA" id="ARBA00004613"/>
    </source>
</evidence>
<organism evidence="12 13">
    <name type="scientific">Aedes aegypti</name>
    <name type="common">Yellowfever mosquito</name>
    <name type="synonym">Culex aegypti</name>
    <dbReference type="NCBI Taxonomy" id="7159"/>
    <lineage>
        <taxon>Eukaryota</taxon>
        <taxon>Metazoa</taxon>
        <taxon>Ecdysozoa</taxon>
        <taxon>Arthropoda</taxon>
        <taxon>Hexapoda</taxon>
        <taxon>Insecta</taxon>
        <taxon>Pterygota</taxon>
        <taxon>Neoptera</taxon>
        <taxon>Endopterygota</taxon>
        <taxon>Diptera</taxon>
        <taxon>Nematocera</taxon>
        <taxon>Culicoidea</taxon>
        <taxon>Culicidae</taxon>
        <taxon>Culicinae</taxon>
        <taxon>Aedini</taxon>
        <taxon>Aedes</taxon>
        <taxon>Stegomyia</taxon>
    </lineage>
</organism>
<dbReference type="KEGG" id="aag:5572149"/>
<dbReference type="CDD" id="cd19437">
    <property type="entry name" value="lipocalin_apoD-like"/>
    <property type="match status" value="1"/>
</dbReference>
<dbReference type="PRINTS" id="PR00179">
    <property type="entry name" value="LIPOCALIN"/>
</dbReference>
<dbReference type="InterPro" id="IPR000566">
    <property type="entry name" value="Lipocln_cytosolic_FA-bd_dom"/>
</dbReference>
<comment type="similarity">
    <text evidence="2 10">Belongs to the calycin superfamily. Lipocalin family.</text>
</comment>
<dbReference type="HOGENOM" id="CLU_068449_2_2_1"/>
<dbReference type="InterPro" id="IPR022271">
    <property type="entry name" value="Lipocalin_ApoD"/>
</dbReference>
<dbReference type="InterPro" id="IPR022272">
    <property type="entry name" value="Lipocalin_CS"/>
</dbReference>
<evidence type="ECO:0000256" key="6">
    <source>
        <dbReference type="ARBA" id="ARBA00022729"/>
    </source>
</evidence>
<dbReference type="PANTHER" id="PTHR10612">
    <property type="entry name" value="APOLIPOPROTEIN D"/>
    <property type="match status" value="1"/>
</dbReference>
<dbReference type="EMBL" id="CH477592">
    <property type="protein sequence ID" value="EAT38566.1"/>
    <property type="molecule type" value="Genomic_DNA"/>
</dbReference>
<dbReference type="GO" id="GO:0005737">
    <property type="term" value="C:cytoplasm"/>
    <property type="evidence" value="ECO:0007669"/>
    <property type="project" value="TreeGrafter"/>
</dbReference>
<feature type="domain" description="Lipocalin/cytosolic fatty-acid binding" evidence="11">
    <location>
        <begin position="41"/>
        <end position="175"/>
    </location>
</feature>
<dbReference type="VEuPathDB" id="VectorBase:AAEL009567"/>
<dbReference type="Gene3D" id="2.40.128.20">
    <property type="match status" value="1"/>
</dbReference>
<dbReference type="OrthoDB" id="565904at2759"/>
<dbReference type="FunFam" id="2.40.128.20:FF:000003">
    <property type="entry name" value="Apolipoprotein D"/>
    <property type="match status" value="1"/>
</dbReference>
<reference evidence="12" key="3">
    <citation type="submission" date="2012-09" db="EMBL/GenBank/DDBJ databases">
        <authorList>
            <consortium name="VectorBase"/>
        </authorList>
    </citation>
    <scope>NUCLEOTIDE SEQUENCE</scope>
    <source>
        <strain evidence="12">Liverpool</strain>
    </source>
</reference>
<dbReference type="InterPro" id="IPR003057">
    <property type="entry name" value="Invtbrt_color"/>
</dbReference>
<dbReference type="Pfam" id="PF08212">
    <property type="entry name" value="Lipocalin_2"/>
    <property type="match status" value="1"/>
</dbReference>
<dbReference type="AlphaFoldDB" id="Q16VH0"/>
<feature type="signal peptide" evidence="10">
    <location>
        <begin position="1"/>
        <end position="23"/>
    </location>
</feature>
<dbReference type="SUPFAM" id="SSF50814">
    <property type="entry name" value="Lipocalins"/>
    <property type="match status" value="1"/>
</dbReference>
<evidence type="ECO:0000256" key="3">
    <source>
        <dbReference type="ARBA" id="ARBA00019890"/>
    </source>
</evidence>
<dbReference type="PRINTS" id="PR01273">
    <property type="entry name" value="INVTBRTCOLOR"/>
</dbReference>
<keyword evidence="6 10" id="KW-0732">Signal</keyword>
<dbReference type="Proteomes" id="UP000682892">
    <property type="component" value="Chromosome 3"/>
</dbReference>
<dbReference type="InterPro" id="IPR012674">
    <property type="entry name" value="Calycin"/>
</dbReference>
<dbReference type="PROSITE" id="PS00213">
    <property type="entry name" value="LIPOCALIN"/>
    <property type="match status" value="1"/>
</dbReference>
<keyword evidence="9" id="KW-0325">Glycoprotein</keyword>
<dbReference type="GO" id="GO:0008289">
    <property type="term" value="F:lipid binding"/>
    <property type="evidence" value="ECO:0007669"/>
    <property type="project" value="UniProtKB-KW"/>
</dbReference>
<evidence type="ECO:0000256" key="5">
    <source>
        <dbReference type="ARBA" id="ARBA00022525"/>
    </source>
</evidence>
<keyword evidence="5" id="KW-0964">Secreted</keyword>
<dbReference type="GO" id="GO:0005576">
    <property type="term" value="C:extracellular region"/>
    <property type="evidence" value="ECO:0007669"/>
    <property type="project" value="UniProtKB-SubCell"/>
</dbReference>
<dbReference type="PIRSF" id="PIRSF036893">
    <property type="entry name" value="Lipocalin_ApoD"/>
    <property type="match status" value="1"/>
</dbReference>
<name>Q16VH0_AEDAE</name>
<sequence length="207" mass="23583">MRFIYRLELLIAAVLCLAFVIEALIISSGTCPKRPVVRNFNVSRYTGLWYEISRYEQPFQLGGECVTAQYSLNKDGTVRVFNSMLIPPNDVRSSIVGRAVVSYPNKDPVPAKLLVTFNGVPVASNYWVLDTDYDHFSVVWSCFQIGGIIHTQGAWILSREPELSDSIKHRVQEAIDRYLEESHLRKTNHNYELCCSSQPDIQSYPEC</sequence>
<keyword evidence="8" id="KW-1015">Disulfide bond</keyword>
<evidence type="ECO:0000313" key="13">
    <source>
        <dbReference type="Proteomes" id="UP000682892"/>
    </source>
</evidence>
<dbReference type="PaxDb" id="7159-AAEL009567-PA"/>
<accession>Q16VH0</accession>
<dbReference type="PANTHER" id="PTHR10612:SF62">
    <property type="entry name" value="LIPOCALIN_CYTOSOLIC FATTY-ACID BINDING DOMAIN-CONTAINING PROTEIN"/>
    <property type="match status" value="1"/>
</dbReference>
<evidence type="ECO:0000256" key="4">
    <source>
        <dbReference type="ARBA" id="ARBA00022448"/>
    </source>
</evidence>
<feature type="chain" id="PRO_5013436772" description="Apolipoprotein D" evidence="10">
    <location>
        <begin position="24"/>
        <end position="207"/>
    </location>
</feature>
<evidence type="ECO:0000313" key="12">
    <source>
        <dbReference type="EMBL" id="EAT38566.1"/>
    </source>
</evidence>
<protein>
    <recommendedName>
        <fullName evidence="3">Apolipoprotein D</fullName>
    </recommendedName>
</protein>
<proteinExistence type="inferred from homology"/>